<accession>A0A2P8DES3</accession>
<dbReference type="InterPro" id="IPR007278">
    <property type="entry name" value="DUF397"/>
</dbReference>
<reference evidence="2 3" key="1">
    <citation type="submission" date="2018-03" db="EMBL/GenBank/DDBJ databases">
        <title>Genomic Encyclopedia of Archaeal and Bacterial Type Strains, Phase II (KMG-II): from individual species to whole genera.</title>
        <authorList>
            <person name="Goeker M."/>
        </authorList>
    </citation>
    <scope>NUCLEOTIDE SEQUENCE [LARGE SCALE GENOMIC DNA]</scope>
    <source>
        <strain evidence="2 3">DSM 45312</strain>
    </source>
</reference>
<dbReference type="AlphaFoldDB" id="A0A2P8DES3"/>
<organism evidence="2 3">
    <name type="scientific">Murinocardiopsis flavida</name>
    <dbReference type="NCBI Taxonomy" id="645275"/>
    <lineage>
        <taxon>Bacteria</taxon>
        <taxon>Bacillati</taxon>
        <taxon>Actinomycetota</taxon>
        <taxon>Actinomycetes</taxon>
        <taxon>Streptosporangiales</taxon>
        <taxon>Nocardiopsidaceae</taxon>
        <taxon>Murinocardiopsis</taxon>
    </lineage>
</organism>
<dbReference type="Pfam" id="PF04149">
    <property type="entry name" value="DUF397"/>
    <property type="match status" value="1"/>
</dbReference>
<evidence type="ECO:0000313" key="3">
    <source>
        <dbReference type="Proteomes" id="UP000240542"/>
    </source>
</evidence>
<gene>
    <name evidence="2" type="ORF">CLV63_114156</name>
</gene>
<dbReference type="Proteomes" id="UP000240542">
    <property type="component" value="Unassembled WGS sequence"/>
</dbReference>
<sequence length="65" mass="6900">MNGNCVEVSLASWRTSSYSGTNANCVEVSDLPGSSAVRDSRHPQDAVLPFPSTEWAAFVAGLVRT</sequence>
<dbReference type="EMBL" id="PYGA01000014">
    <property type="protein sequence ID" value="PSK95723.1"/>
    <property type="molecule type" value="Genomic_DNA"/>
</dbReference>
<protein>
    <submittedName>
        <fullName evidence="2">Uncharacterized protein DUF397</fullName>
    </submittedName>
</protein>
<feature type="domain" description="DUF397" evidence="1">
    <location>
        <begin position="11"/>
        <end position="62"/>
    </location>
</feature>
<evidence type="ECO:0000313" key="2">
    <source>
        <dbReference type="EMBL" id="PSK95723.1"/>
    </source>
</evidence>
<name>A0A2P8DES3_9ACTN</name>
<comment type="caution">
    <text evidence="2">The sequence shown here is derived from an EMBL/GenBank/DDBJ whole genome shotgun (WGS) entry which is preliminary data.</text>
</comment>
<evidence type="ECO:0000259" key="1">
    <source>
        <dbReference type="Pfam" id="PF04149"/>
    </source>
</evidence>
<keyword evidence="3" id="KW-1185">Reference proteome</keyword>
<proteinExistence type="predicted"/>